<reference evidence="9" key="1">
    <citation type="submission" date="2022-07" db="EMBL/GenBank/DDBJ databases">
        <title>Genome Sequence of Physisporinus lineatus.</title>
        <authorList>
            <person name="Buettner E."/>
        </authorList>
    </citation>
    <scope>NUCLEOTIDE SEQUENCE</scope>
    <source>
        <strain evidence="9">VT162</strain>
    </source>
</reference>
<evidence type="ECO:0000256" key="3">
    <source>
        <dbReference type="ARBA" id="ARBA00022980"/>
    </source>
</evidence>
<evidence type="ECO:0000256" key="8">
    <source>
        <dbReference type="SAM" id="MobiDB-lite"/>
    </source>
</evidence>
<evidence type="ECO:0000256" key="1">
    <source>
        <dbReference type="ARBA" id="ARBA00004173"/>
    </source>
</evidence>
<sequence length="350" mass="39493">MLQEAKALSNPALGRYLVLCTTGGALGRNDQQIIIALGHTDKSWRTTNTHFLELKAMVRRIASQVHKQAARLIRQKFIKKEPAWYQAVLENPPLPLPPKSPPPRTPYDLQRATGSSLHSESLKHTIAQNPRPLPIHYIEDELRRQFFKDHPFEAFRGKSLLEGAGIRPEHPISGEKWTRLRQRGRNPSPEDAIRYAVNLHEYHGMALTGAYSAAVAQFRSLRSEYHIASSIALLEAESYGVEFGPSQVDVVFAKEEKALDTWKKQDELDAGAIAARKKWRAIVENDGPAGSWSRGQEYVRLWKEGVRPTYSPVLTEPVITSAGLELPSEKDKAREVARRADFMTIVPEKR</sequence>
<comment type="subcellular location">
    <subcellularLocation>
        <location evidence="1">Mitochondrion</location>
    </subcellularLocation>
</comment>
<dbReference type="PANTHER" id="PTHR37799:SF1">
    <property type="entry name" value="SMALL RIBOSOMAL SUBUNIT PROTEIN MS23"/>
    <property type="match status" value="1"/>
</dbReference>
<dbReference type="EMBL" id="JANAWD010000550">
    <property type="protein sequence ID" value="KAJ3477952.1"/>
    <property type="molecule type" value="Genomic_DNA"/>
</dbReference>
<feature type="region of interest" description="Disordered" evidence="8">
    <location>
        <begin position="91"/>
        <end position="115"/>
    </location>
</feature>
<keyword evidence="3" id="KW-0689">Ribosomal protein</keyword>
<evidence type="ECO:0000313" key="9">
    <source>
        <dbReference type="EMBL" id="KAJ3477952.1"/>
    </source>
</evidence>
<evidence type="ECO:0000256" key="6">
    <source>
        <dbReference type="ARBA" id="ARBA00035137"/>
    </source>
</evidence>
<keyword evidence="10" id="KW-1185">Reference proteome</keyword>
<evidence type="ECO:0000313" key="10">
    <source>
        <dbReference type="Proteomes" id="UP001212997"/>
    </source>
</evidence>
<comment type="caution">
    <text evidence="9">The sequence shown here is derived from an EMBL/GenBank/DDBJ whole genome shotgun (WGS) entry which is preliminary data.</text>
</comment>
<dbReference type="AlphaFoldDB" id="A0AAD5YEM1"/>
<accession>A0AAD5YEM1</accession>
<comment type="similarity">
    <text evidence="2">Belongs to the mitochondrion-specific ribosomal protein mS23 family.</text>
</comment>
<evidence type="ECO:0000256" key="2">
    <source>
        <dbReference type="ARBA" id="ARBA00009864"/>
    </source>
</evidence>
<name>A0AAD5YEM1_9APHY</name>
<gene>
    <name evidence="9" type="ORF">NLI96_g10102</name>
</gene>
<proteinExistence type="inferred from homology"/>
<dbReference type="InterPro" id="IPR016939">
    <property type="entry name" value="Ribosomal_mS23_fun"/>
</dbReference>
<dbReference type="GO" id="GO:0005763">
    <property type="term" value="C:mitochondrial small ribosomal subunit"/>
    <property type="evidence" value="ECO:0007669"/>
    <property type="project" value="InterPro"/>
</dbReference>
<dbReference type="PANTHER" id="PTHR37799">
    <property type="entry name" value="37S RIBOSOMAL PROTEIN S25, MITOCHONDRIAL"/>
    <property type="match status" value="1"/>
</dbReference>
<evidence type="ECO:0000256" key="4">
    <source>
        <dbReference type="ARBA" id="ARBA00023128"/>
    </source>
</evidence>
<organism evidence="9 10">
    <name type="scientific">Meripilus lineatus</name>
    <dbReference type="NCBI Taxonomy" id="2056292"/>
    <lineage>
        <taxon>Eukaryota</taxon>
        <taxon>Fungi</taxon>
        <taxon>Dikarya</taxon>
        <taxon>Basidiomycota</taxon>
        <taxon>Agaricomycotina</taxon>
        <taxon>Agaricomycetes</taxon>
        <taxon>Polyporales</taxon>
        <taxon>Meripilaceae</taxon>
        <taxon>Meripilus</taxon>
    </lineage>
</organism>
<evidence type="ECO:0000256" key="7">
    <source>
        <dbReference type="ARBA" id="ARBA00035421"/>
    </source>
</evidence>
<dbReference type="Proteomes" id="UP001212997">
    <property type="component" value="Unassembled WGS sequence"/>
</dbReference>
<keyword evidence="4" id="KW-0496">Mitochondrion</keyword>
<evidence type="ECO:0000256" key="5">
    <source>
        <dbReference type="ARBA" id="ARBA00023274"/>
    </source>
</evidence>
<dbReference type="GO" id="GO:0003735">
    <property type="term" value="F:structural constituent of ribosome"/>
    <property type="evidence" value="ECO:0007669"/>
    <property type="project" value="InterPro"/>
</dbReference>
<feature type="compositionally biased region" description="Pro residues" evidence="8">
    <location>
        <begin position="92"/>
        <end position="105"/>
    </location>
</feature>
<dbReference type="Pfam" id="PF13741">
    <property type="entry name" value="MRP-S25"/>
    <property type="match status" value="1"/>
</dbReference>
<keyword evidence="5" id="KW-0687">Ribonucleoprotein</keyword>
<protein>
    <recommendedName>
        <fullName evidence="6">Small ribosomal subunit protein mS23</fullName>
    </recommendedName>
    <alternativeName>
        <fullName evidence="7">37S ribosomal protein S25, mitochondrial</fullName>
    </alternativeName>
</protein>